<evidence type="ECO:0000313" key="2">
    <source>
        <dbReference type="WBParaSite" id="ACAC_0000986101-mRNA-1"/>
    </source>
</evidence>
<accession>A0A0K0DFT9</accession>
<proteinExistence type="predicted"/>
<dbReference type="WBParaSite" id="ACAC_0000986101-mRNA-1">
    <property type="protein sequence ID" value="ACAC_0000986101-mRNA-1"/>
    <property type="gene ID" value="ACAC_0000986101"/>
</dbReference>
<dbReference type="AlphaFoldDB" id="A0A0K0DFT9"/>
<reference evidence="1" key="1">
    <citation type="submission" date="2012-09" db="EMBL/GenBank/DDBJ databases">
        <authorList>
            <person name="Martin A.A."/>
        </authorList>
    </citation>
    <scope>NUCLEOTIDE SEQUENCE</scope>
</reference>
<reference evidence="2" key="2">
    <citation type="submission" date="2017-02" db="UniProtKB">
        <authorList>
            <consortium name="WormBaseParasite"/>
        </authorList>
    </citation>
    <scope>IDENTIFICATION</scope>
</reference>
<name>A0A0K0DFT9_ANGCA</name>
<evidence type="ECO:0000313" key="1">
    <source>
        <dbReference type="Proteomes" id="UP000035642"/>
    </source>
</evidence>
<keyword evidence="1" id="KW-1185">Reference proteome</keyword>
<dbReference type="Proteomes" id="UP000035642">
    <property type="component" value="Unassembled WGS sequence"/>
</dbReference>
<organism evidence="1 2">
    <name type="scientific">Angiostrongylus cantonensis</name>
    <name type="common">Rat lungworm</name>
    <dbReference type="NCBI Taxonomy" id="6313"/>
    <lineage>
        <taxon>Eukaryota</taxon>
        <taxon>Metazoa</taxon>
        <taxon>Ecdysozoa</taxon>
        <taxon>Nematoda</taxon>
        <taxon>Chromadorea</taxon>
        <taxon>Rhabditida</taxon>
        <taxon>Rhabditina</taxon>
        <taxon>Rhabditomorpha</taxon>
        <taxon>Strongyloidea</taxon>
        <taxon>Metastrongylidae</taxon>
        <taxon>Angiostrongylus</taxon>
    </lineage>
</organism>
<protein>
    <submittedName>
        <fullName evidence="2">Uncharacterized protein</fullName>
    </submittedName>
</protein>
<sequence length="67" mass="7221">MCCLRIANGGNGGRWSQCAEPQLHNDYIIVVQSALQLLGGQPCDGRRDHCHAKAAFSVVSDAPSLRQ</sequence>